<accession>A0A917JUT8</accession>
<dbReference type="RefSeq" id="WP_229669357.1">
    <property type="nucleotide sequence ID" value="NZ_BMOB01000006.1"/>
</dbReference>
<protein>
    <submittedName>
        <fullName evidence="2">Membrane protein</fullName>
    </submittedName>
</protein>
<dbReference type="AlphaFoldDB" id="A0A917JUT8"/>
<feature type="chain" id="PRO_5037018764" evidence="1">
    <location>
        <begin position="21"/>
        <end position="306"/>
    </location>
</feature>
<evidence type="ECO:0000256" key="1">
    <source>
        <dbReference type="SAM" id="SignalP"/>
    </source>
</evidence>
<organism evidence="2 3">
    <name type="scientific">Legionella impletisoli</name>
    <dbReference type="NCBI Taxonomy" id="343510"/>
    <lineage>
        <taxon>Bacteria</taxon>
        <taxon>Pseudomonadati</taxon>
        <taxon>Pseudomonadota</taxon>
        <taxon>Gammaproteobacteria</taxon>
        <taxon>Legionellales</taxon>
        <taxon>Legionellaceae</taxon>
        <taxon>Legionella</taxon>
    </lineage>
</organism>
<evidence type="ECO:0000313" key="2">
    <source>
        <dbReference type="EMBL" id="GGI87289.1"/>
    </source>
</evidence>
<dbReference type="EMBL" id="BMOB01000006">
    <property type="protein sequence ID" value="GGI87289.1"/>
    <property type="molecule type" value="Genomic_DNA"/>
</dbReference>
<feature type="signal peptide" evidence="1">
    <location>
        <begin position="1"/>
        <end position="20"/>
    </location>
</feature>
<comment type="caution">
    <text evidence="2">The sequence shown here is derived from an EMBL/GenBank/DDBJ whole genome shotgun (WGS) entry which is preliminary data.</text>
</comment>
<keyword evidence="1" id="KW-0732">Signal</keyword>
<gene>
    <name evidence="2" type="ORF">GCM10007966_15010</name>
</gene>
<dbReference type="Proteomes" id="UP000630149">
    <property type="component" value="Unassembled WGS sequence"/>
</dbReference>
<dbReference type="InterPro" id="IPR007825">
    <property type="entry name" value="Major_OMP_Legionella"/>
</dbReference>
<keyword evidence="3" id="KW-1185">Reference proteome</keyword>
<proteinExistence type="predicted"/>
<sequence>MKISKTALAILALTSSVVSAGTMGPACTAEDVTIPCNRHGWDFGAKALYLQPSYTGDFSVTNFTNASNITTYNELVPGWSFGFMFEGSYHFGSGKDINLNWYHQGSTTTYSELTGTAAAPQTLTVELRHKWDAVNAEFGQHVDYGEHKNIRFHGGAQYARINHNIYYNSAITTPADTIFMRFKGFGPRAGLDMSYDWNNGLAVYAKTAAAVLAGSSDYSTVTLGLIAPTGGSNGSNTGVVPELEGKLGFTYSCSLAQGDLSLDAGYMWQNYFNAQTYRLAAATGISQTTDYGLQGPYLGIKYIGYI</sequence>
<evidence type="ECO:0000313" key="3">
    <source>
        <dbReference type="Proteomes" id="UP000630149"/>
    </source>
</evidence>
<dbReference type="Pfam" id="PF05150">
    <property type="entry name" value="Legionella_OMP"/>
    <property type="match status" value="1"/>
</dbReference>
<reference evidence="2" key="2">
    <citation type="submission" date="2020-09" db="EMBL/GenBank/DDBJ databases">
        <authorList>
            <person name="Sun Q."/>
            <person name="Ohkuma M."/>
        </authorList>
    </citation>
    <scope>NUCLEOTIDE SEQUENCE</scope>
    <source>
        <strain evidence="2">JCM 13919</strain>
    </source>
</reference>
<name>A0A917JUT8_9GAMM</name>
<reference evidence="2" key="1">
    <citation type="journal article" date="2014" name="Int. J. Syst. Evol. Microbiol.">
        <title>Complete genome sequence of Corynebacterium casei LMG S-19264T (=DSM 44701T), isolated from a smear-ripened cheese.</title>
        <authorList>
            <consortium name="US DOE Joint Genome Institute (JGI-PGF)"/>
            <person name="Walter F."/>
            <person name="Albersmeier A."/>
            <person name="Kalinowski J."/>
            <person name="Ruckert C."/>
        </authorList>
    </citation>
    <scope>NUCLEOTIDE SEQUENCE</scope>
    <source>
        <strain evidence="2">JCM 13919</strain>
    </source>
</reference>